<dbReference type="InterPro" id="IPR011075">
    <property type="entry name" value="TetR_C"/>
</dbReference>
<protein>
    <submittedName>
        <fullName evidence="6">TetR/AcrR family transcriptional regulator</fullName>
    </submittedName>
</protein>
<dbReference type="Gene3D" id="1.10.357.10">
    <property type="entry name" value="Tetracycline Repressor, domain 2"/>
    <property type="match status" value="1"/>
</dbReference>
<dbReference type="PANTHER" id="PTHR30055:SF200">
    <property type="entry name" value="HTH-TYPE TRANSCRIPTIONAL REPRESSOR BDCR"/>
    <property type="match status" value="1"/>
</dbReference>
<evidence type="ECO:0000313" key="7">
    <source>
        <dbReference type="Proteomes" id="UP000263377"/>
    </source>
</evidence>
<dbReference type="PANTHER" id="PTHR30055">
    <property type="entry name" value="HTH-TYPE TRANSCRIPTIONAL REGULATOR RUTR"/>
    <property type="match status" value="1"/>
</dbReference>
<comment type="caution">
    <text evidence="6">The sequence shown here is derived from an EMBL/GenBank/DDBJ whole genome shotgun (WGS) entry which is preliminary data.</text>
</comment>
<dbReference type="GO" id="GO:0003700">
    <property type="term" value="F:DNA-binding transcription factor activity"/>
    <property type="evidence" value="ECO:0007669"/>
    <property type="project" value="TreeGrafter"/>
</dbReference>
<evidence type="ECO:0000256" key="2">
    <source>
        <dbReference type="ARBA" id="ARBA00023125"/>
    </source>
</evidence>
<feature type="domain" description="HTH tetR-type" evidence="5">
    <location>
        <begin position="4"/>
        <end position="64"/>
    </location>
</feature>
<dbReference type="SUPFAM" id="SSF48498">
    <property type="entry name" value="Tetracyclin repressor-like, C-terminal domain"/>
    <property type="match status" value="1"/>
</dbReference>
<accession>A0A372ZID2</accession>
<sequence>MEQEDPRTRILDAAEELFYGQGVQSVGMDAVRAASGVTMRRLYQHFPSKGELVEAYLLRRDGRWRANLAVYVSRTGGSPREQLLAVFDWLGRWFAEPGFRGCAFVNSLGELGAVSPAVVAAARHHKEEFGGYLAGLVEAAGAPPATAVHLTLLAEGAITSAAVHGDPTAAADAREAARLLLDAAPAR</sequence>
<proteinExistence type="predicted"/>
<keyword evidence="7" id="KW-1185">Reference proteome</keyword>
<reference evidence="6 7" key="1">
    <citation type="submission" date="2018-08" db="EMBL/GenBank/DDBJ databases">
        <title>Diversity &amp; Physiological Properties of Lignin-Decomposing Actinobacteria from Soil.</title>
        <authorList>
            <person name="Roh S.G."/>
            <person name="Kim S.B."/>
        </authorList>
    </citation>
    <scope>NUCLEOTIDE SEQUENCE [LARGE SCALE GENOMIC DNA]</scope>
    <source>
        <strain evidence="6 7">MMS17-GH009</strain>
    </source>
</reference>
<feature type="DNA-binding region" description="H-T-H motif" evidence="4">
    <location>
        <begin position="27"/>
        <end position="46"/>
    </location>
</feature>
<dbReference type="InterPro" id="IPR036271">
    <property type="entry name" value="Tet_transcr_reg_TetR-rel_C_sf"/>
</dbReference>
<keyword evidence="1" id="KW-0805">Transcription regulation</keyword>
<dbReference type="PROSITE" id="PS50977">
    <property type="entry name" value="HTH_TETR_2"/>
    <property type="match status" value="1"/>
</dbReference>
<dbReference type="EMBL" id="QVIG01000003">
    <property type="protein sequence ID" value="RGD55609.1"/>
    <property type="molecule type" value="Genomic_DNA"/>
</dbReference>
<keyword evidence="2 4" id="KW-0238">DNA-binding</keyword>
<evidence type="ECO:0000313" key="6">
    <source>
        <dbReference type="EMBL" id="RGD55609.1"/>
    </source>
</evidence>
<organism evidence="6 7">
    <name type="scientific">Kitasatospora xanthocidica</name>
    <dbReference type="NCBI Taxonomy" id="83382"/>
    <lineage>
        <taxon>Bacteria</taxon>
        <taxon>Bacillati</taxon>
        <taxon>Actinomycetota</taxon>
        <taxon>Actinomycetes</taxon>
        <taxon>Kitasatosporales</taxon>
        <taxon>Streptomycetaceae</taxon>
        <taxon>Kitasatospora</taxon>
    </lineage>
</organism>
<dbReference type="InterPro" id="IPR001647">
    <property type="entry name" value="HTH_TetR"/>
</dbReference>
<gene>
    <name evidence="6" type="ORF">DR950_40415</name>
</gene>
<dbReference type="Pfam" id="PF00440">
    <property type="entry name" value="TetR_N"/>
    <property type="match status" value="1"/>
</dbReference>
<dbReference type="SUPFAM" id="SSF46689">
    <property type="entry name" value="Homeodomain-like"/>
    <property type="match status" value="1"/>
</dbReference>
<evidence type="ECO:0000256" key="1">
    <source>
        <dbReference type="ARBA" id="ARBA00023015"/>
    </source>
</evidence>
<name>A0A372ZID2_9ACTN</name>
<dbReference type="Proteomes" id="UP000263377">
    <property type="component" value="Unassembled WGS sequence"/>
</dbReference>
<dbReference type="GO" id="GO:0000976">
    <property type="term" value="F:transcription cis-regulatory region binding"/>
    <property type="evidence" value="ECO:0007669"/>
    <property type="project" value="TreeGrafter"/>
</dbReference>
<dbReference type="RefSeq" id="WP_049657711.1">
    <property type="nucleotide sequence ID" value="NZ_QVIG01000003.1"/>
</dbReference>
<evidence type="ECO:0000259" key="5">
    <source>
        <dbReference type="PROSITE" id="PS50977"/>
    </source>
</evidence>
<keyword evidence="3" id="KW-0804">Transcription</keyword>
<evidence type="ECO:0000256" key="4">
    <source>
        <dbReference type="PROSITE-ProRule" id="PRU00335"/>
    </source>
</evidence>
<dbReference type="AlphaFoldDB" id="A0A372ZID2"/>
<dbReference type="PRINTS" id="PR00455">
    <property type="entry name" value="HTHTETR"/>
</dbReference>
<evidence type="ECO:0000256" key="3">
    <source>
        <dbReference type="ARBA" id="ARBA00023163"/>
    </source>
</evidence>
<dbReference type="InterPro" id="IPR050109">
    <property type="entry name" value="HTH-type_TetR-like_transc_reg"/>
</dbReference>
<dbReference type="Pfam" id="PF16925">
    <property type="entry name" value="TetR_C_13"/>
    <property type="match status" value="1"/>
</dbReference>
<dbReference type="InterPro" id="IPR009057">
    <property type="entry name" value="Homeodomain-like_sf"/>
</dbReference>